<dbReference type="EMBL" id="CP013050">
    <property type="protein sequence ID" value="ALM75413.1"/>
    <property type="molecule type" value="Genomic_DNA"/>
</dbReference>
<keyword evidence="1" id="KW-0472">Membrane</keyword>
<dbReference type="InterPro" id="IPR025517">
    <property type="entry name" value="DUF4405"/>
</dbReference>
<feature type="transmembrane region" description="Helical" evidence="1">
    <location>
        <begin position="39"/>
        <end position="55"/>
    </location>
</feature>
<keyword evidence="1" id="KW-0812">Transmembrane</keyword>
<dbReference type="PATRIC" id="fig|55802.8.peg.1476"/>
<evidence type="ECO:0000259" key="2">
    <source>
        <dbReference type="Pfam" id="PF14358"/>
    </source>
</evidence>
<evidence type="ECO:0000256" key="1">
    <source>
        <dbReference type="SAM" id="Phobius"/>
    </source>
</evidence>
<evidence type="ECO:0000313" key="3">
    <source>
        <dbReference type="EMBL" id="ALM75413.1"/>
    </source>
</evidence>
<feature type="domain" description="Flavinylation-associated cytochrome" evidence="2">
    <location>
        <begin position="1"/>
        <end position="56"/>
    </location>
</feature>
<name>A0A0S1XC73_THEBA</name>
<dbReference type="AlphaFoldDB" id="A0A0S1XC73"/>
<dbReference type="Proteomes" id="UP000066042">
    <property type="component" value="Chromosome"/>
</dbReference>
<accession>A0A0S1XC73</accession>
<evidence type="ECO:0000313" key="4">
    <source>
        <dbReference type="Proteomes" id="UP000066042"/>
    </source>
</evidence>
<reference evidence="3 4" key="1">
    <citation type="journal article" date="2016" name="Genome Announc.">
        <title>Complete genome sequence of the hyperthermophilic and piezophilic archaeon Thermococcus barophilus Ch5, capable of growth at the expense of hydrogenogenesis from carbon monoxide and formate.</title>
        <authorList>
            <person name="Oger P."/>
            <person name="Sokolova T.G."/>
            <person name="Kozhevnikova D.A."/>
            <person name="Taranov E.A."/>
            <person name="Vannier P."/>
            <person name="Lee H.S."/>
            <person name="Kwon K.K."/>
            <person name="Kang S.G."/>
            <person name="Lee J.H."/>
            <person name="Bonch-Osmolovskaya E.A."/>
            <person name="Lebedinsky A.V."/>
        </authorList>
    </citation>
    <scope>NUCLEOTIDE SEQUENCE [LARGE SCALE GENOMIC DNA]</scope>
    <source>
        <strain evidence="4">Ch5</strain>
    </source>
</reference>
<organism evidence="3 4">
    <name type="scientific">Thermococcus barophilus</name>
    <dbReference type="NCBI Taxonomy" id="55802"/>
    <lineage>
        <taxon>Archaea</taxon>
        <taxon>Methanobacteriati</taxon>
        <taxon>Methanobacteriota</taxon>
        <taxon>Thermococci</taxon>
        <taxon>Thermococcales</taxon>
        <taxon>Thermococcaceae</taxon>
        <taxon>Thermococcus</taxon>
    </lineage>
</organism>
<dbReference type="Pfam" id="PF14358">
    <property type="entry name" value="DUF4405"/>
    <property type="match status" value="1"/>
</dbReference>
<protein>
    <recommendedName>
        <fullName evidence="2">Flavinylation-associated cytochrome domain-containing protein</fullName>
    </recommendedName>
</protein>
<gene>
    <name evidence="3" type="ORF">TBCH5v1_1496</name>
</gene>
<keyword evidence="1" id="KW-1133">Transmembrane helix</keyword>
<proteinExistence type="predicted"/>
<sequence length="56" mass="5986">MLFVLWLITGISGVFLLIGPLAAKLGVSLPVSLMDTLHIYVGFAFFGLSVVHLALN</sequence>